<evidence type="ECO:0000256" key="5">
    <source>
        <dbReference type="ARBA" id="ARBA00023136"/>
    </source>
</evidence>
<evidence type="ECO:0000256" key="8">
    <source>
        <dbReference type="RuleBase" id="RU000688"/>
    </source>
</evidence>
<sequence>METNSTELNTSFLCENNVVCGTQSQLPGCILDSDSQFIAGLIICTVGIFGNSAFMFVVLRIPYMRTAINAFLVNLAIADLLHLVGHWFTWICALLEVKQCPMKTSMPLICMDLFMSKVTQYVSLFTVTVLSIDRYMALCKPLMYRDGILHKRKRVALVIITVWSLGVLLSLEWLVSCLNFNPLLYALPELI</sequence>
<keyword evidence="4 8" id="KW-0297">G-protein coupled receptor</keyword>
<evidence type="ECO:0000313" key="12">
    <source>
        <dbReference type="RefSeq" id="XP_006823552.1"/>
    </source>
</evidence>
<comment type="subcellular location">
    <subcellularLocation>
        <location evidence="1">Membrane</location>
        <topology evidence="1">Multi-pass membrane protein</topology>
    </subcellularLocation>
</comment>
<keyword evidence="7 8" id="KW-0807">Transducer</keyword>
<feature type="transmembrane region" description="Helical" evidence="9">
    <location>
        <begin position="37"/>
        <end position="59"/>
    </location>
</feature>
<evidence type="ECO:0000256" key="6">
    <source>
        <dbReference type="ARBA" id="ARBA00023170"/>
    </source>
</evidence>
<dbReference type="PROSITE" id="PS50262">
    <property type="entry name" value="G_PROTEIN_RECEP_F1_2"/>
    <property type="match status" value="1"/>
</dbReference>
<dbReference type="SUPFAM" id="SSF81321">
    <property type="entry name" value="Family A G protein-coupled receptor-like"/>
    <property type="match status" value="1"/>
</dbReference>
<feature type="transmembrane region" description="Helical" evidence="9">
    <location>
        <begin position="155"/>
        <end position="175"/>
    </location>
</feature>
<keyword evidence="11" id="KW-1185">Reference proteome</keyword>
<organism evidence="11 12">
    <name type="scientific">Saccoglossus kowalevskii</name>
    <name type="common">Acorn worm</name>
    <dbReference type="NCBI Taxonomy" id="10224"/>
    <lineage>
        <taxon>Eukaryota</taxon>
        <taxon>Metazoa</taxon>
        <taxon>Hemichordata</taxon>
        <taxon>Enteropneusta</taxon>
        <taxon>Harrimaniidae</taxon>
        <taxon>Saccoglossus</taxon>
    </lineage>
</organism>
<proteinExistence type="inferred from homology"/>
<dbReference type="InterPro" id="IPR017452">
    <property type="entry name" value="GPCR_Rhodpsn_7TM"/>
</dbReference>
<evidence type="ECO:0000259" key="10">
    <source>
        <dbReference type="PROSITE" id="PS50262"/>
    </source>
</evidence>
<dbReference type="PRINTS" id="PR00237">
    <property type="entry name" value="GPCRRHODOPSN"/>
</dbReference>
<dbReference type="CDD" id="cd00637">
    <property type="entry name" value="7tm_classA_rhodopsin-like"/>
    <property type="match status" value="1"/>
</dbReference>
<dbReference type="PANTHER" id="PTHR24243:SF208">
    <property type="entry name" value="PYROKININ-1 RECEPTOR"/>
    <property type="match status" value="1"/>
</dbReference>
<name>A0ABM0MU61_SACKO</name>
<keyword evidence="6 8" id="KW-0675">Receptor</keyword>
<reference evidence="12" key="1">
    <citation type="submission" date="2025-08" db="UniProtKB">
        <authorList>
            <consortium name="RefSeq"/>
        </authorList>
    </citation>
    <scope>IDENTIFICATION</scope>
    <source>
        <tissue evidence="12">Testes</tissue>
    </source>
</reference>
<feature type="transmembrane region" description="Helical" evidence="9">
    <location>
        <begin position="71"/>
        <end position="97"/>
    </location>
</feature>
<evidence type="ECO:0000313" key="11">
    <source>
        <dbReference type="Proteomes" id="UP000694865"/>
    </source>
</evidence>
<evidence type="ECO:0000256" key="1">
    <source>
        <dbReference type="ARBA" id="ARBA00004141"/>
    </source>
</evidence>
<dbReference type="Proteomes" id="UP000694865">
    <property type="component" value="Unplaced"/>
</dbReference>
<evidence type="ECO:0000256" key="2">
    <source>
        <dbReference type="ARBA" id="ARBA00022692"/>
    </source>
</evidence>
<dbReference type="PROSITE" id="PS00237">
    <property type="entry name" value="G_PROTEIN_RECEP_F1_1"/>
    <property type="match status" value="1"/>
</dbReference>
<accession>A0ABM0MU61</accession>
<feature type="domain" description="G-protein coupled receptors family 1 profile" evidence="10">
    <location>
        <begin position="50"/>
        <end position="191"/>
    </location>
</feature>
<dbReference type="PANTHER" id="PTHR24243">
    <property type="entry name" value="G-PROTEIN COUPLED RECEPTOR"/>
    <property type="match status" value="1"/>
</dbReference>
<evidence type="ECO:0000256" key="4">
    <source>
        <dbReference type="ARBA" id="ARBA00023040"/>
    </source>
</evidence>
<dbReference type="RefSeq" id="XP_006823552.1">
    <property type="nucleotide sequence ID" value="XM_006823489.1"/>
</dbReference>
<gene>
    <name evidence="12" type="primary">LOC102801180</name>
</gene>
<dbReference type="GeneID" id="102801180"/>
<evidence type="ECO:0000256" key="9">
    <source>
        <dbReference type="SAM" id="Phobius"/>
    </source>
</evidence>
<evidence type="ECO:0000256" key="3">
    <source>
        <dbReference type="ARBA" id="ARBA00022989"/>
    </source>
</evidence>
<keyword evidence="3 9" id="KW-1133">Transmembrane helix</keyword>
<keyword evidence="5 9" id="KW-0472">Membrane</keyword>
<dbReference type="Gene3D" id="1.20.1070.10">
    <property type="entry name" value="Rhodopsin 7-helix transmembrane proteins"/>
    <property type="match status" value="1"/>
</dbReference>
<keyword evidence="2 8" id="KW-0812">Transmembrane</keyword>
<dbReference type="InterPro" id="IPR000276">
    <property type="entry name" value="GPCR_Rhodpsn"/>
</dbReference>
<comment type="similarity">
    <text evidence="8">Belongs to the G-protein coupled receptor 1 family.</text>
</comment>
<protein>
    <submittedName>
        <fullName evidence="12">Somatostatin receptor type 5-like</fullName>
    </submittedName>
</protein>
<evidence type="ECO:0000256" key="7">
    <source>
        <dbReference type="ARBA" id="ARBA00023224"/>
    </source>
</evidence>
<dbReference type="Pfam" id="PF00001">
    <property type="entry name" value="7tm_1"/>
    <property type="match status" value="1"/>
</dbReference>